<keyword evidence="6" id="KW-1185">Reference proteome</keyword>
<dbReference type="FunFam" id="3.40.50.720:FF:000084">
    <property type="entry name" value="Short-chain dehydrogenase reductase"/>
    <property type="match status" value="1"/>
</dbReference>
<dbReference type="PANTHER" id="PTHR24321">
    <property type="entry name" value="DEHYDROGENASES, SHORT CHAIN"/>
    <property type="match status" value="1"/>
</dbReference>
<evidence type="ECO:0000256" key="2">
    <source>
        <dbReference type="ARBA" id="ARBA00023002"/>
    </source>
</evidence>
<keyword evidence="2" id="KW-0560">Oxidoreductase</keyword>
<accession>A0A3E1Y5T1</accession>
<dbReference type="Proteomes" id="UP000260644">
    <property type="component" value="Unassembled WGS sequence"/>
</dbReference>
<dbReference type="SMART" id="SM00822">
    <property type="entry name" value="PKS_KR"/>
    <property type="match status" value="1"/>
</dbReference>
<protein>
    <submittedName>
        <fullName evidence="5">SDR family NAD(P)-dependent oxidoreductase</fullName>
    </submittedName>
</protein>
<dbReference type="SUPFAM" id="SSF51735">
    <property type="entry name" value="NAD(P)-binding Rossmann-fold domains"/>
    <property type="match status" value="1"/>
</dbReference>
<evidence type="ECO:0000259" key="4">
    <source>
        <dbReference type="SMART" id="SM00822"/>
    </source>
</evidence>
<sequence length="254" mass="26788">MVTKTVLITGGATGIGKQTALKLASEAVNVVISGRRADVGAETVKEIESVATNGARVLFIKNDVTNEAQVKEMIDLIVTTFGSLDLAVNNAGLYNESATLNNSDSDSFKAMIDTNIMGVYYCMKYEINQMLKQGKGAIVNLASIAGLNGIPFTGTYCATKHAVVGLTKAAALDHAAQGIRINAIAPGAARTAIIAKDLEGESENYDADRITSMFPMHRIGDPKEMANGIAWLLSDEASFVTGHILSIDGGFQAK</sequence>
<dbReference type="GO" id="GO:0016491">
    <property type="term" value="F:oxidoreductase activity"/>
    <property type="evidence" value="ECO:0007669"/>
    <property type="project" value="UniProtKB-KW"/>
</dbReference>
<dbReference type="InterPro" id="IPR002347">
    <property type="entry name" value="SDR_fam"/>
</dbReference>
<evidence type="ECO:0000313" key="5">
    <source>
        <dbReference type="EMBL" id="RFS20094.1"/>
    </source>
</evidence>
<dbReference type="PRINTS" id="PR00081">
    <property type="entry name" value="GDHRDH"/>
</dbReference>
<evidence type="ECO:0000313" key="6">
    <source>
        <dbReference type="Proteomes" id="UP000260644"/>
    </source>
</evidence>
<dbReference type="PRINTS" id="PR00080">
    <property type="entry name" value="SDRFAMILY"/>
</dbReference>
<name>A0A3E1Y5T1_9BACT</name>
<dbReference type="InterPro" id="IPR036291">
    <property type="entry name" value="NAD(P)-bd_dom_sf"/>
</dbReference>
<proteinExistence type="inferred from homology"/>
<dbReference type="PANTHER" id="PTHR24321:SF8">
    <property type="entry name" value="ESTRADIOL 17-BETA-DEHYDROGENASE 8-RELATED"/>
    <property type="match status" value="1"/>
</dbReference>
<comment type="similarity">
    <text evidence="1">Belongs to the short-chain dehydrogenases/reductases (SDR) family.</text>
</comment>
<dbReference type="Gene3D" id="3.40.50.720">
    <property type="entry name" value="NAD(P)-binding Rossmann-like Domain"/>
    <property type="match status" value="1"/>
</dbReference>
<dbReference type="Pfam" id="PF13561">
    <property type="entry name" value="adh_short_C2"/>
    <property type="match status" value="1"/>
</dbReference>
<dbReference type="AlphaFoldDB" id="A0A3E1Y5T1"/>
<evidence type="ECO:0000256" key="1">
    <source>
        <dbReference type="ARBA" id="ARBA00006484"/>
    </source>
</evidence>
<dbReference type="CDD" id="cd05233">
    <property type="entry name" value="SDR_c"/>
    <property type="match status" value="1"/>
</dbReference>
<comment type="caution">
    <text evidence="5">The sequence shown here is derived from an EMBL/GenBank/DDBJ whole genome shotgun (WGS) entry which is preliminary data.</text>
</comment>
<dbReference type="RefSeq" id="WP_116977656.1">
    <property type="nucleotide sequence ID" value="NZ_QPMM01000011.1"/>
</dbReference>
<reference evidence="5 6" key="1">
    <citation type="submission" date="2018-07" db="EMBL/GenBank/DDBJ databases">
        <title>Chitinophaga K2CV101002-2 sp. nov., isolated from a monsoon evergreen broad-leaved forest soil.</title>
        <authorList>
            <person name="Lv Y."/>
        </authorList>
    </citation>
    <scope>NUCLEOTIDE SEQUENCE [LARGE SCALE GENOMIC DNA]</scope>
    <source>
        <strain evidence="5 6">GDMCC 1.1288</strain>
    </source>
</reference>
<gene>
    <name evidence="5" type="ORF">DVR12_20465</name>
</gene>
<feature type="domain" description="Ketoreductase" evidence="4">
    <location>
        <begin position="4"/>
        <end position="201"/>
    </location>
</feature>
<dbReference type="PROSITE" id="PS00061">
    <property type="entry name" value="ADH_SHORT"/>
    <property type="match status" value="1"/>
</dbReference>
<dbReference type="OrthoDB" id="597477at2"/>
<dbReference type="NCBIfam" id="NF005559">
    <property type="entry name" value="PRK07231.1"/>
    <property type="match status" value="1"/>
</dbReference>
<dbReference type="EMBL" id="QPMM01000011">
    <property type="protein sequence ID" value="RFS20094.1"/>
    <property type="molecule type" value="Genomic_DNA"/>
</dbReference>
<keyword evidence="3" id="KW-0520">NAD</keyword>
<dbReference type="InterPro" id="IPR057326">
    <property type="entry name" value="KR_dom"/>
</dbReference>
<organism evidence="5 6">
    <name type="scientific">Chitinophaga silvatica</name>
    <dbReference type="NCBI Taxonomy" id="2282649"/>
    <lineage>
        <taxon>Bacteria</taxon>
        <taxon>Pseudomonadati</taxon>
        <taxon>Bacteroidota</taxon>
        <taxon>Chitinophagia</taxon>
        <taxon>Chitinophagales</taxon>
        <taxon>Chitinophagaceae</taxon>
        <taxon>Chitinophaga</taxon>
    </lineage>
</organism>
<evidence type="ECO:0000256" key="3">
    <source>
        <dbReference type="ARBA" id="ARBA00023027"/>
    </source>
</evidence>
<dbReference type="InterPro" id="IPR020904">
    <property type="entry name" value="Sc_DH/Rdtase_CS"/>
</dbReference>